<comment type="caution">
    <text evidence="2">The sequence shown here is derived from an EMBL/GenBank/DDBJ whole genome shotgun (WGS) entry which is preliminary data.</text>
</comment>
<organism evidence="2 3">
    <name type="scientific">Umezawaea tangerina</name>
    <dbReference type="NCBI Taxonomy" id="84725"/>
    <lineage>
        <taxon>Bacteria</taxon>
        <taxon>Bacillati</taxon>
        <taxon>Actinomycetota</taxon>
        <taxon>Actinomycetes</taxon>
        <taxon>Pseudonocardiales</taxon>
        <taxon>Pseudonocardiaceae</taxon>
        <taxon>Umezawaea</taxon>
    </lineage>
</organism>
<protein>
    <recommendedName>
        <fullName evidence="4">Septum formation initiator</fullName>
    </recommendedName>
</protein>
<dbReference type="EMBL" id="PVTF01000009">
    <property type="protein sequence ID" value="PRY37883.1"/>
    <property type="molecule type" value="Genomic_DNA"/>
</dbReference>
<proteinExistence type="predicted"/>
<accession>A0A2T0SX03</accession>
<dbReference type="AlphaFoldDB" id="A0A2T0SX03"/>
<dbReference type="RefSeq" id="WP_106190823.1">
    <property type="nucleotide sequence ID" value="NZ_PVTF01000009.1"/>
</dbReference>
<keyword evidence="3" id="KW-1185">Reference proteome</keyword>
<reference evidence="2 3" key="1">
    <citation type="submission" date="2018-03" db="EMBL/GenBank/DDBJ databases">
        <title>Genomic Encyclopedia of Archaeal and Bacterial Type Strains, Phase II (KMG-II): from individual species to whole genera.</title>
        <authorList>
            <person name="Goeker M."/>
        </authorList>
    </citation>
    <scope>NUCLEOTIDE SEQUENCE [LARGE SCALE GENOMIC DNA]</scope>
    <source>
        <strain evidence="2 3">DSM 44720</strain>
    </source>
</reference>
<evidence type="ECO:0000313" key="3">
    <source>
        <dbReference type="Proteomes" id="UP000239494"/>
    </source>
</evidence>
<dbReference type="OrthoDB" id="3782348at2"/>
<sequence>MSRPWSGRTRAVTAALAWLGALVAATLVGMTAVGAIGSGIVGAGGQPLSQSEVDARLSAARSTPSTTTTVPPTTTTTTTTTTAAAEVISSKGGTVIARCSGTEVQIVSTNPGQGYQASTESEADHPRIRFTTGRARVEVRLRCVDGRIQPEIKNG</sequence>
<evidence type="ECO:0008006" key="4">
    <source>
        <dbReference type="Google" id="ProtNLM"/>
    </source>
</evidence>
<evidence type="ECO:0000313" key="2">
    <source>
        <dbReference type="EMBL" id="PRY37883.1"/>
    </source>
</evidence>
<gene>
    <name evidence="2" type="ORF">CLV43_109103</name>
</gene>
<feature type="region of interest" description="Disordered" evidence="1">
    <location>
        <begin position="59"/>
        <end position="79"/>
    </location>
</feature>
<evidence type="ECO:0000256" key="1">
    <source>
        <dbReference type="SAM" id="MobiDB-lite"/>
    </source>
</evidence>
<name>A0A2T0SX03_9PSEU</name>
<dbReference type="Proteomes" id="UP000239494">
    <property type="component" value="Unassembled WGS sequence"/>
</dbReference>